<name>A0A4R9LXC5_9LEPT</name>
<dbReference type="Proteomes" id="UP000298058">
    <property type="component" value="Unassembled WGS sequence"/>
</dbReference>
<protein>
    <submittedName>
        <fullName evidence="2">Tetratricopeptide repeat protein</fullName>
    </submittedName>
</protein>
<dbReference type="Pfam" id="PF22890">
    <property type="entry name" value="TPR_EMC2"/>
    <property type="match status" value="1"/>
</dbReference>
<dbReference type="AlphaFoldDB" id="A0A4R9LXC5"/>
<proteinExistence type="predicted"/>
<dbReference type="SUPFAM" id="SSF48452">
    <property type="entry name" value="TPR-like"/>
    <property type="match status" value="1"/>
</dbReference>
<comment type="caution">
    <text evidence="2">The sequence shown here is derived from an EMBL/GenBank/DDBJ whole genome shotgun (WGS) entry which is preliminary data.</text>
</comment>
<dbReference type="PROSITE" id="PS51257">
    <property type="entry name" value="PROKAR_LIPOPROTEIN"/>
    <property type="match status" value="1"/>
</dbReference>
<reference evidence="2" key="1">
    <citation type="journal article" date="2019" name="PLoS Negl. Trop. Dis.">
        <title>Revisiting the worldwide diversity of Leptospira species in the environment.</title>
        <authorList>
            <person name="Vincent A.T."/>
            <person name="Schiettekatte O."/>
            <person name="Bourhy P."/>
            <person name="Veyrier F.J."/>
            <person name="Picardeau M."/>
        </authorList>
    </citation>
    <scope>NUCLEOTIDE SEQUENCE [LARGE SCALE GENOMIC DNA]</scope>
    <source>
        <strain evidence="2">201300427</strain>
    </source>
</reference>
<keyword evidence="3" id="KW-1185">Reference proteome</keyword>
<sequence length="174" mass="20597">MRDFSKRFFLLALSALLVASCAEKEKKLFQEGKFWEEKGEKTKALYYYELSLRENSDYPPVLKRMGLLLAESGGSTATSLYYLEKYYKTHKEDQDIQRELFRLYLTTGYEKEALQILEEVRFLGKKEVADFFESTYLCLTRNYKQKDYLQALETNILSNDPYYAPWVRACESKI</sequence>
<gene>
    <name evidence="2" type="ORF">EHS15_16735</name>
</gene>
<dbReference type="Gene3D" id="1.25.40.10">
    <property type="entry name" value="Tetratricopeptide repeat domain"/>
    <property type="match status" value="1"/>
</dbReference>
<dbReference type="EMBL" id="RQHW01000065">
    <property type="protein sequence ID" value="TGN17669.1"/>
    <property type="molecule type" value="Genomic_DNA"/>
</dbReference>
<evidence type="ECO:0000259" key="1">
    <source>
        <dbReference type="Pfam" id="PF22890"/>
    </source>
</evidence>
<dbReference type="OrthoDB" id="324939at2"/>
<evidence type="ECO:0000313" key="3">
    <source>
        <dbReference type="Proteomes" id="UP000298058"/>
    </source>
</evidence>
<dbReference type="RefSeq" id="WP_135761726.1">
    <property type="nucleotide sequence ID" value="NZ_RQHW01000065.1"/>
</dbReference>
<dbReference type="InterPro" id="IPR055217">
    <property type="entry name" value="TPR_EMC2"/>
</dbReference>
<accession>A0A4R9LXC5</accession>
<organism evidence="2 3">
    <name type="scientific">Leptospira idonii</name>
    <dbReference type="NCBI Taxonomy" id="1193500"/>
    <lineage>
        <taxon>Bacteria</taxon>
        <taxon>Pseudomonadati</taxon>
        <taxon>Spirochaetota</taxon>
        <taxon>Spirochaetia</taxon>
        <taxon>Leptospirales</taxon>
        <taxon>Leptospiraceae</taxon>
        <taxon>Leptospira</taxon>
    </lineage>
</organism>
<evidence type="ECO:0000313" key="2">
    <source>
        <dbReference type="EMBL" id="TGN17669.1"/>
    </source>
</evidence>
<feature type="domain" description="EMC2 TPR-like" evidence="1">
    <location>
        <begin position="31"/>
        <end position="120"/>
    </location>
</feature>
<dbReference type="InterPro" id="IPR011990">
    <property type="entry name" value="TPR-like_helical_dom_sf"/>
</dbReference>